<dbReference type="InterPro" id="IPR047951">
    <property type="entry name" value="Transpos_ISL3"/>
</dbReference>
<proteinExistence type="predicted"/>
<dbReference type="InterPro" id="IPR002560">
    <property type="entry name" value="Transposase_DDE"/>
</dbReference>
<accession>A0A3D8LDW4</accession>
<evidence type="ECO:0000313" key="2">
    <source>
        <dbReference type="EMBL" id="RDV15486.1"/>
    </source>
</evidence>
<dbReference type="EMBL" id="QRGR01000008">
    <property type="protein sequence ID" value="RDV15486.1"/>
    <property type="molecule type" value="Genomic_DNA"/>
</dbReference>
<evidence type="ECO:0000313" key="3">
    <source>
        <dbReference type="Proteomes" id="UP000256708"/>
    </source>
</evidence>
<evidence type="ECO:0000259" key="1">
    <source>
        <dbReference type="Pfam" id="PF01610"/>
    </source>
</evidence>
<comment type="caution">
    <text evidence="2">The sequence shown here is derived from an EMBL/GenBank/DDBJ whole genome shotgun (WGS) entry which is preliminary data.</text>
</comment>
<reference evidence="3" key="1">
    <citation type="submission" date="2018-08" db="EMBL/GenBank/DDBJ databases">
        <authorList>
            <person name="Liu Z.-W."/>
            <person name="Du Z.-J."/>
        </authorList>
    </citation>
    <scope>NUCLEOTIDE SEQUENCE [LARGE SCALE GENOMIC DNA]</scope>
    <source>
        <strain evidence="3">H4X</strain>
    </source>
</reference>
<dbReference type="PANTHER" id="PTHR33498:SF1">
    <property type="entry name" value="TRANSPOSASE FOR INSERTION SEQUENCE ELEMENT IS1557"/>
    <property type="match status" value="1"/>
</dbReference>
<keyword evidence="3" id="KW-1185">Reference proteome</keyword>
<dbReference type="OrthoDB" id="2110692at2"/>
<dbReference type="PANTHER" id="PTHR33498">
    <property type="entry name" value="TRANSPOSASE FOR INSERTION SEQUENCE ELEMENT IS1557"/>
    <property type="match status" value="1"/>
</dbReference>
<dbReference type="Proteomes" id="UP000256708">
    <property type="component" value="Unassembled WGS sequence"/>
</dbReference>
<protein>
    <submittedName>
        <fullName evidence="2">Transposase</fullName>
    </submittedName>
</protein>
<gene>
    <name evidence="2" type="ORF">DXT99_08295</name>
</gene>
<dbReference type="Pfam" id="PF01610">
    <property type="entry name" value="DDE_Tnp_ISL3"/>
    <property type="match status" value="1"/>
</dbReference>
<name>A0A3D8LDW4_9BACT</name>
<sequence length="158" mass="18088">MDNHPISCQQLANYFQLDGKQLQQQYKDHISHFHQWEQKAHATEWMLFAENIGAELSIDETALSNGELYTILTNKAAKGRKGALVAMVRGTQAEDIISVLEKIPEAARAKVRKETMDMASSMAKAVRSCFTKAYRVIDRFHVQKLAYDAVQELRIKYR</sequence>
<dbReference type="AlphaFoldDB" id="A0A3D8LDW4"/>
<feature type="domain" description="Transposase IS204/IS1001/IS1096/IS1165 DDE" evidence="1">
    <location>
        <begin position="56"/>
        <end position="156"/>
    </location>
</feature>
<dbReference type="RefSeq" id="WP_115565080.1">
    <property type="nucleotide sequence ID" value="NZ_QRGR01000008.1"/>
</dbReference>
<organism evidence="2 3">
    <name type="scientific">Pontibacter diazotrophicus</name>
    <dbReference type="NCBI Taxonomy" id="1400979"/>
    <lineage>
        <taxon>Bacteria</taxon>
        <taxon>Pseudomonadati</taxon>
        <taxon>Bacteroidota</taxon>
        <taxon>Cytophagia</taxon>
        <taxon>Cytophagales</taxon>
        <taxon>Hymenobacteraceae</taxon>
        <taxon>Pontibacter</taxon>
    </lineage>
</organism>